<gene>
    <name evidence="2" type="ORF">H9977_11295</name>
</gene>
<feature type="transmembrane region" description="Helical" evidence="1">
    <location>
        <begin position="102"/>
        <end position="129"/>
    </location>
</feature>
<dbReference type="AlphaFoldDB" id="A0A9D2BHN2"/>
<evidence type="ECO:0000256" key="1">
    <source>
        <dbReference type="SAM" id="Phobius"/>
    </source>
</evidence>
<feature type="transmembrane region" description="Helical" evidence="1">
    <location>
        <begin position="12"/>
        <end position="29"/>
    </location>
</feature>
<feature type="transmembrane region" description="Helical" evidence="1">
    <location>
        <begin position="41"/>
        <end position="62"/>
    </location>
</feature>
<feature type="transmembrane region" description="Helical" evidence="1">
    <location>
        <begin position="393"/>
        <end position="415"/>
    </location>
</feature>
<feature type="transmembrane region" description="Helical" evidence="1">
    <location>
        <begin position="237"/>
        <end position="255"/>
    </location>
</feature>
<dbReference type="EMBL" id="DXEL01000077">
    <property type="protein sequence ID" value="HIX75599.1"/>
    <property type="molecule type" value="Genomic_DNA"/>
</dbReference>
<feature type="transmembrane region" description="Helical" evidence="1">
    <location>
        <begin position="169"/>
        <end position="189"/>
    </location>
</feature>
<keyword evidence="1" id="KW-0812">Transmembrane</keyword>
<dbReference type="PANTHER" id="PTHR36178:SF1">
    <property type="entry name" value="SODIUM_GLUTAMATE SYMPORTER"/>
    <property type="match status" value="1"/>
</dbReference>
<evidence type="ECO:0000313" key="2">
    <source>
        <dbReference type="EMBL" id="HIX75599.1"/>
    </source>
</evidence>
<accession>A0A9D2BHN2</accession>
<dbReference type="Pfam" id="PF03616">
    <property type="entry name" value="Glt_symporter"/>
    <property type="match status" value="1"/>
</dbReference>
<dbReference type="GO" id="GO:0015813">
    <property type="term" value="P:L-glutamate transmembrane transport"/>
    <property type="evidence" value="ECO:0007669"/>
    <property type="project" value="InterPro"/>
</dbReference>
<comment type="caution">
    <text evidence="2">The sequence shown here is derived from an EMBL/GenBank/DDBJ whole genome shotgun (WGS) entry which is preliminary data.</text>
</comment>
<feature type="transmembrane region" description="Helical" evidence="1">
    <location>
        <begin position="360"/>
        <end position="381"/>
    </location>
</feature>
<dbReference type="GO" id="GO:0015501">
    <property type="term" value="F:glutamate:sodium symporter activity"/>
    <property type="evidence" value="ECO:0007669"/>
    <property type="project" value="InterPro"/>
</dbReference>
<dbReference type="PANTHER" id="PTHR36178">
    <property type="entry name" value="SLR0625 PROTEIN"/>
    <property type="match status" value="1"/>
</dbReference>
<feature type="transmembrane region" description="Helical" evidence="1">
    <location>
        <begin position="68"/>
        <end position="90"/>
    </location>
</feature>
<feature type="transmembrane region" description="Helical" evidence="1">
    <location>
        <begin position="261"/>
        <end position="280"/>
    </location>
</feature>
<dbReference type="InterPro" id="IPR004445">
    <property type="entry name" value="GltS"/>
</dbReference>
<organism evidence="2 3">
    <name type="scientific">Candidatus Parabacteroides intestinipullorum</name>
    <dbReference type="NCBI Taxonomy" id="2838723"/>
    <lineage>
        <taxon>Bacteria</taxon>
        <taxon>Pseudomonadati</taxon>
        <taxon>Bacteroidota</taxon>
        <taxon>Bacteroidia</taxon>
        <taxon>Bacteroidales</taxon>
        <taxon>Tannerellaceae</taxon>
        <taxon>Parabacteroides</taxon>
    </lineage>
</organism>
<sequence length="446" mass="49063">MIDLSQFTPWTLFTDLGFISILLLIGKIIRVKVKLIQQLFIPPSLIAGLLGLLFGPNGLGWIPLSDAIGTYSAILIALVFGALPLSSPNVSMKEIARRVGPIWAYAQIGMLMQWALAGLFGLFVLKLIWPDLNDAFGIMLSTGFYGGHGTAAAIGSAFQDLGWEDATSLGMTTATVGIVCAIIGGLFFIKWAARNRQTAFITDFDELPDELRSGLLPENKRDSIGEATTSSISIDTLTFHSALIFVIAFLGYLASQGVKQYYPMLELPVFSCAFIIGLLLKKLFDLTTVSRYVNIRTTERLSSAFTDVLVACGVASIKMGVVIKYAVPLIVLILAGILIVWFITFYFGKRLSRTFWFERTIFAWGWWTGTMAMGIALLRIVDPKQASKAMDDYAMAYLPIAPVEILLITFVPILFVNGLGLWLLLACLVISILIILLSIKMGWWKK</sequence>
<keyword evidence="1" id="KW-0472">Membrane</keyword>
<feature type="transmembrane region" description="Helical" evidence="1">
    <location>
        <begin position="421"/>
        <end position="439"/>
    </location>
</feature>
<keyword evidence="1" id="KW-1133">Transmembrane helix</keyword>
<feature type="transmembrane region" description="Helical" evidence="1">
    <location>
        <begin position="325"/>
        <end position="348"/>
    </location>
</feature>
<dbReference type="GO" id="GO:0016020">
    <property type="term" value="C:membrane"/>
    <property type="evidence" value="ECO:0007669"/>
    <property type="project" value="InterPro"/>
</dbReference>
<evidence type="ECO:0000313" key="3">
    <source>
        <dbReference type="Proteomes" id="UP000886740"/>
    </source>
</evidence>
<dbReference type="Proteomes" id="UP000886740">
    <property type="component" value="Unassembled WGS sequence"/>
</dbReference>
<protein>
    <submittedName>
        <fullName evidence="2">Sodium:glutamate symporter</fullName>
    </submittedName>
</protein>
<proteinExistence type="predicted"/>
<reference evidence="2" key="1">
    <citation type="journal article" date="2021" name="PeerJ">
        <title>Extensive microbial diversity within the chicken gut microbiome revealed by metagenomics and culture.</title>
        <authorList>
            <person name="Gilroy R."/>
            <person name="Ravi A."/>
            <person name="Getino M."/>
            <person name="Pursley I."/>
            <person name="Horton D.L."/>
            <person name="Alikhan N.F."/>
            <person name="Baker D."/>
            <person name="Gharbi K."/>
            <person name="Hall N."/>
            <person name="Watson M."/>
            <person name="Adriaenssens E.M."/>
            <person name="Foster-Nyarko E."/>
            <person name="Jarju S."/>
            <person name="Secka A."/>
            <person name="Antonio M."/>
            <person name="Oren A."/>
            <person name="Chaudhuri R.R."/>
            <person name="La Ragione R."/>
            <person name="Hildebrand F."/>
            <person name="Pallen M.J."/>
        </authorList>
    </citation>
    <scope>NUCLEOTIDE SEQUENCE</scope>
    <source>
        <strain evidence="2">ChiGjej6B6-14162</strain>
    </source>
</reference>
<reference evidence="2" key="2">
    <citation type="submission" date="2021-04" db="EMBL/GenBank/DDBJ databases">
        <authorList>
            <person name="Gilroy R."/>
        </authorList>
    </citation>
    <scope>NUCLEOTIDE SEQUENCE</scope>
    <source>
        <strain evidence="2">ChiGjej6B6-14162</strain>
    </source>
</reference>
<name>A0A9D2BHN2_9BACT</name>